<protein>
    <submittedName>
        <fullName evidence="2">Uncharacterized protein</fullName>
    </submittedName>
</protein>
<keyword evidence="1" id="KW-0472">Membrane</keyword>
<proteinExistence type="predicted"/>
<feature type="transmembrane region" description="Helical" evidence="1">
    <location>
        <begin position="102"/>
        <end position="119"/>
    </location>
</feature>
<feature type="transmembrane region" description="Helical" evidence="1">
    <location>
        <begin position="14"/>
        <end position="32"/>
    </location>
</feature>
<evidence type="ECO:0000313" key="2">
    <source>
        <dbReference type="EMBL" id="GAA4435403.1"/>
    </source>
</evidence>
<feature type="transmembrane region" description="Helical" evidence="1">
    <location>
        <begin position="69"/>
        <end position="90"/>
    </location>
</feature>
<dbReference type="Proteomes" id="UP001501508">
    <property type="component" value="Unassembled WGS sequence"/>
</dbReference>
<dbReference type="EMBL" id="BAABEY010000012">
    <property type="protein sequence ID" value="GAA4435403.1"/>
    <property type="molecule type" value="Genomic_DNA"/>
</dbReference>
<name>A0ABP8LUT3_9BACT</name>
<feature type="transmembrane region" description="Helical" evidence="1">
    <location>
        <begin position="44"/>
        <end position="63"/>
    </location>
</feature>
<keyword evidence="1" id="KW-1133">Transmembrane helix</keyword>
<organism evidence="2 3">
    <name type="scientific">Ravibacter arvi</name>
    <dbReference type="NCBI Taxonomy" id="2051041"/>
    <lineage>
        <taxon>Bacteria</taxon>
        <taxon>Pseudomonadati</taxon>
        <taxon>Bacteroidota</taxon>
        <taxon>Cytophagia</taxon>
        <taxon>Cytophagales</taxon>
        <taxon>Spirosomataceae</taxon>
        <taxon>Ravibacter</taxon>
    </lineage>
</organism>
<sequence>MKTLRLILLFFEYYPIYLSVFVTLIPIGILVAKYRKLEVGFRLLLIYLICKFVLDWAMIYTAATGQNNILLHNLHVPLRYVLLSSMMYQFLESKKLRQTIKWMIPIFLMLSVGEIYVSYQPGNSDQEHFWVRYIGVLECILMLLWILLYFYELLKSLKVVNLLASARFVTVVAWMFFFASRVFFAPFLYYYARMHGRLDLGALDLIPDYMDLLTILILAVAVGLITSQNND</sequence>
<evidence type="ECO:0000313" key="3">
    <source>
        <dbReference type="Proteomes" id="UP001501508"/>
    </source>
</evidence>
<keyword evidence="1" id="KW-0812">Transmembrane</keyword>
<keyword evidence="3" id="KW-1185">Reference proteome</keyword>
<comment type="caution">
    <text evidence="2">The sequence shown here is derived from an EMBL/GenBank/DDBJ whole genome shotgun (WGS) entry which is preliminary data.</text>
</comment>
<reference evidence="3" key="1">
    <citation type="journal article" date="2019" name="Int. J. Syst. Evol. Microbiol.">
        <title>The Global Catalogue of Microorganisms (GCM) 10K type strain sequencing project: providing services to taxonomists for standard genome sequencing and annotation.</title>
        <authorList>
            <consortium name="The Broad Institute Genomics Platform"/>
            <consortium name="The Broad Institute Genome Sequencing Center for Infectious Disease"/>
            <person name="Wu L."/>
            <person name="Ma J."/>
        </authorList>
    </citation>
    <scope>NUCLEOTIDE SEQUENCE [LARGE SCALE GENOMIC DNA]</scope>
    <source>
        <strain evidence="3">JCM 31920</strain>
    </source>
</reference>
<evidence type="ECO:0000256" key="1">
    <source>
        <dbReference type="SAM" id="Phobius"/>
    </source>
</evidence>
<gene>
    <name evidence="2" type="ORF">GCM10023091_11760</name>
</gene>
<feature type="transmembrane region" description="Helical" evidence="1">
    <location>
        <begin position="166"/>
        <end position="189"/>
    </location>
</feature>
<feature type="transmembrane region" description="Helical" evidence="1">
    <location>
        <begin position="209"/>
        <end position="227"/>
    </location>
</feature>
<accession>A0ABP8LUT3</accession>
<feature type="transmembrane region" description="Helical" evidence="1">
    <location>
        <begin position="131"/>
        <end position="154"/>
    </location>
</feature>